<comment type="caution">
    <text evidence="1">The sequence shown here is derived from an EMBL/GenBank/DDBJ whole genome shotgun (WGS) entry which is preliminary data.</text>
</comment>
<dbReference type="EMBL" id="JAAIUW010000004">
    <property type="protein sequence ID" value="KAF7836685.1"/>
    <property type="molecule type" value="Genomic_DNA"/>
</dbReference>
<evidence type="ECO:0000313" key="2">
    <source>
        <dbReference type="Proteomes" id="UP000634136"/>
    </source>
</evidence>
<name>A0A835CDD3_9FABA</name>
<dbReference type="Proteomes" id="UP000634136">
    <property type="component" value="Unassembled WGS sequence"/>
</dbReference>
<keyword evidence="2" id="KW-1185">Reference proteome</keyword>
<protein>
    <submittedName>
        <fullName evidence="1">Uncharacterized protein</fullName>
    </submittedName>
</protein>
<gene>
    <name evidence="1" type="ORF">G2W53_011544</name>
</gene>
<reference evidence="1" key="1">
    <citation type="submission" date="2020-09" db="EMBL/GenBank/DDBJ databases">
        <title>Genome-Enabled Discovery of Anthraquinone Biosynthesis in Senna tora.</title>
        <authorList>
            <person name="Kang S.-H."/>
            <person name="Pandey R.P."/>
            <person name="Lee C.-M."/>
            <person name="Sim J.-S."/>
            <person name="Jeong J.-T."/>
            <person name="Choi B.-S."/>
            <person name="Jung M."/>
            <person name="Ginzburg D."/>
            <person name="Zhao K."/>
            <person name="Won S.Y."/>
            <person name="Oh T.-J."/>
            <person name="Yu Y."/>
            <person name="Kim N.-H."/>
            <person name="Lee O.R."/>
            <person name="Lee T.-H."/>
            <person name="Bashyal P."/>
            <person name="Kim T.-S."/>
            <person name="Lee W.-H."/>
            <person name="Kawkins C."/>
            <person name="Kim C.-K."/>
            <person name="Kim J.S."/>
            <person name="Ahn B.O."/>
            <person name="Rhee S.Y."/>
            <person name="Sohng J.K."/>
        </authorList>
    </citation>
    <scope>NUCLEOTIDE SEQUENCE</scope>
    <source>
        <tissue evidence="1">Leaf</tissue>
    </source>
</reference>
<organism evidence="1 2">
    <name type="scientific">Senna tora</name>
    <dbReference type="NCBI Taxonomy" id="362788"/>
    <lineage>
        <taxon>Eukaryota</taxon>
        <taxon>Viridiplantae</taxon>
        <taxon>Streptophyta</taxon>
        <taxon>Embryophyta</taxon>
        <taxon>Tracheophyta</taxon>
        <taxon>Spermatophyta</taxon>
        <taxon>Magnoliopsida</taxon>
        <taxon>eudicotyledons</taxon>
        <taxon>Gunneridae</taxon>
        <taxon>Pentapetalae</taxon>
        <taxon>rosids</taxon>
        <taxon>fabids</taxon>
        <taxon>Fabales</taxon>
        <taxon>Fabaceae</taxon>
        <taxon>Caesalpinioideae</taxon>
        <taxon>Cassia clade</taxon>
        <taxon>Senna</taxon>
    </lineage>
</organism>
<proteinExistence type="predicted"/>
<sequence>MMWIVEEEATAFEKAKTEKRDMEI</sequence>
<dbReference type="AlphaFoldDB" id="A0A835CDD3"/>
<accession>A0A835CDD3</accession>
<evidence type="ECO:0000313" key="1">
    <source>
        <dbReference type="EMBL" id="KAF7836685.1"/>
    </source>
</evidence>